<gene>
    <name evidence="1" type="ORF">BC670_0101</name>
</gene>
<proteinExistence type="predicted"/>
<dbReference type="Gene3D" id="2.60.40.1120">
    <property type="entry name" value="Carboxypeptidase-like, regulatory domain"/>
    <property type="match status" value="1"/>
</dbReference>
<keyword evidence="1" id="KW-0121">Carboxypeptidase</keyword>
<name>A0A543FZR2_9FLAO</name>
<dbReference type="Pfam" id="PF13715">
    <property type="entry name" value="CarbopepD_reg_2"/>
    <property type="match status" value="1"/>
</dbReference>
<dbReference type="SUPFAM" id="SSF49464">
    <property type="entry name" value="Carboxypeptidase regulatory domain-like"/>
    <property type="match status" value="1"/>
</dbReference>
<dbReference type="AlphaFoldDB" id="A0A543FZR2"/>
<sequence>MTKTVMIAAKILKRLNANKLIIILLGFILSTNLCASQIILKGFVKNSKQEPIAFANIVVKKGSSIAVLHYTYTNETGAYKLNLPSGLYKISFSNLGYETKTVEIEIQESKQELQQDMNLKEMPFSLNEVVVKTSLPIKIKKDTIIFNAKSFLKGDEQVVEDLLKKIPGIKVLSDGTIKIGNQEIEKLMIDGDDLLESGYKILSKNMPVKPIDKIELFQNYSNNKHLKGIENSQKVALNLTLKENAKNIWFGNTLLGYGLVSANRYEFKTNVMNFGKKNKYFFLSNLNNVGFDAVGDINHLIRPNRYDEVSHIGDNQSAFSIITLNPFLPDLKLKRIKINNDEMISLNSIFTLSKKDKLKVLLLLNTDENSIVRNKEQYYNVGDINFQNLEKNIIKNKQITGFAKLDYTSEISKTKTLELSFKINKTNDNINSDLKFNNTLLNENLNSYNHLLDQKIVFTNKYKPKKVIIFTGRYINEATPQDYTVNQFVFQGLFPENANNTKQYSRNKMQFAGIESHLFNKLENGNLFELKIGNQFRKDELDTRLDLFPENSNIALLDNYKNNLSYTSNDLYISVKQQFKFKTISIAPQFDIHQLFNQLLQNNTKSNQTPLFINPKFTFDWEINDKSKIILTGAYNSKNNNVSDLYSGFIHTAFRDLTKGVAAFNQLRATVGTINYTNGNWNDTFFFNTLIIVSKNHDYLGTNSTITQNYNISEKILIKNQNFISLSSDIDYYFRSIKSNMKVFFNVSVIDYKNVVNNSDLRKVMNNNTSTGVELRSGFKSLFNFHIGTKYSFSKVVSNATNSFTDNLSFLNLSFIWNKKVNFQVQSERYYFGNLDNANKEYYFLDFEGKYTLKNNKITFFISANNLFNTKVFKNYTVSDVYITKTEFGLMPRYMLLKMEYKF</sequence>
<evidence type="ECO:0000313" key="2">
    <source>
        <dbReference type="Proteomes" id="UP000320773"/>
    </source>
</evidence>
<protein>
    <submittedName>
        <fullName evidence="1">Carboxypeptidase-like protein</fullName>
    </submittedName>
</protein>
<dbReference type="SUPFAM" id="SSF56935">
    <property type="entry name" value="Porins"/>
    <property type="match status" value="1"/>
</dbReference>
<reference evidence="1 2" key="1">
    <citation type="submission" date="2019-06" db="EMBL/GenBank/DDBJ databases">
        <title>Genomic Encyclopedia of Archaeal and Bacterial Type Strains, Phase II (KMG-II): from individual species to whole genera.</title>
        <authorList>
            <person name="Goeker M."/>
        </authorList>
    </citation>
    <scope>NUCLEOTIDE SEQUENCE [LARGE SCALE GENOMIC DNA]</scope>
    <source>
        <strain evidence="1 2">DSM 24789</strain>
    </source>
</reference>
<comment type="caution">
    <text evidence="1">The sequence shown here is derived from an EMBL/GenBank/DDBJ whole genome shotgun (WGS) entry which is preliminary data.</text>
</comment>
<dbReference type="Proteomes" id="UP000320773">
    <property type="component" value="Unassembled WGS sequence"/>
</dbReference>
<dbReference type="GO" id="GO:0004180">
    <property type="term" value="F:carboxypeptidase activity"/>
    <property type="evidence" value="ECO:0007669"/>
    <property type="project" value="UniProtKB-KW"/>
</dbReference>
<keyword evidence="1" id="KW-0645">Protease</keyword>
<organism evidence="1 2">
    <name type="scientific">Flavobacterium branchiophilum</name>
    <dbReference type="NCBI Taxonomy" id="55197"/>
    <lineage>
        <taxon>Bacteria</taxon>
        <taxon>Pseudomonadati</taxon>
        <taxon>Bacteroidota</taxon>
        <taxon>Flavobacteriia</taxon>
        <taxon>Flavobacteriales</taxon>
        <taxon>Flavobacteriaceae</taxon>
        <taxon>Flavobacterium</taxon>
    </lineage>
</organism>
<dbReference type="InterPro" id="IPR008969">
    <property type="entry name" value="CarboxyPept-like_regulatory"/>
</dbReference>
<accession>A0A543FZR2</accession>
<dbReference type="EMBL" id="VFPJ01000001">
    <property type="protein sequence ID" value="TQM39317.1"/>
    <property type="molecule type" value="Genomic_DNA"/>
</dbReference>
<evidence type="ECO:0000313" key="1">
    <source>
        <dbReference type="EMBL" id="TQM39317.1"/>
    </source>
</evidence>
<keyword evidence="1" id="KW-0378">Hydrolase</keyword>